<feature type="domain" description="Nephrocystin 3-like N-terminal" evidence="2">
    <location>
        <begin position="92"/>
        <end position="255"/>
    </location>
</feature>
<reference evidence="3" key="1">
    <citation type="journal article" date="2020" name="Stud. Mycol.">
        <title>101 Dothideomycetes genomes: a test case for predicting lifestyles and emergence of pathogens.</title>
        <authorList>
            <person name="Haridas S."/>
            <person name="Albert R."/>
            <person name="Binder M."/>
            <person name="Bloem J."/>
            <person name="Labutti K."/>
            <person name="Salamov A."/>
            <person name="Andreopoulos B."/>
            <person name="Baker S."/>
            <person name="Barry K."/>
            <person name="Bills G."/>
            <person name="Bluhm B."/>
            <person name="Cannon C."/>
            <person name="Castanera R."/>
            <person name="Culley D."/>
            <person name="Daum C."/>
            <person name="Ezra D."/>
            <person name="Gonzalez J."/>
            <person name="Henrissat B."/>
            <person name="Kuo A."/>
            <person name="Liang C."/>
            <person name="Lipzen A."/>
            <person name="Lutzoni F."/>
            <person name="Magnuson J."/>
            <person name="Mondo S."/>
            <person name="Nolan M."/>
            <person name="Ohm R."/>
            <person name="Pangilinan J."/>
            <person name="Park H.-J."/>
            <person name="Ramirez L."/>
            <person name="Alfaro M."/>
            <person name="Sun H."/>
            <person name="Tritt A."/>
            <person name="Yoshinaga Y."/>
            <person name="Zwiers L.-H."/>
            <person name="Turgeon B."/>
            <person name="Goodwin S."/>
            <person name="Spatafora J."/>
            <person name="Crous P."/>
            <person name="Grigoriev I."/>
        </authorList>
    </citation>
    <scope>NUCLEOTIDE SEQUENCE</scope>
    <source>
        <strain evidence="3">CBS 125425</strain>
    </source>
</reference>
<accession>A0A9P4UZE3</accession>
<dbReference type="Gene3D" id="3.40.50.300">
    <property type="entry name" value="P-loop containing nucleotide triphosphate hydrolases"/>
    <property type="match status" value="1"/>
</dbReference>
<organism evidence="3 4">
    <name type="scientific">Polyplosphaeria fusca</name>
    <dbReference type="NCBI Taxonomy" id="682080"/>
    <lineage>
        <taxon>Eukaryota</taxon>
        <taxon>Fungi</taxon>
        <taxon>Dikarya</taxon>
        <taxon>Ascomycota</taxon>
        <taxon>Pezizomycotina</taxon>
        <taxon>Dothideomycetes</taxon>
        <taxon>Pleosporomycetidae</taxon>
        <taxon>Pleosporales</taxon>
        <taxon>Tetraplosphaeriaceae</taxon>
        <taxon>Polyplosphaeria</taxon>
    </lineage>
</organism>
<evidence type="ECO:0000313" key="4">
    <source>
        <dbReference type="Proteomes" id="UP000799444"/>
    </source>
</evidence>
<protein>
    <recommendedName>
        <fullName evidence="2">Nephrocystin 3-like N-terminal domain-containing protein</fullName>
    </recommendedName>
</protein>
<dbReference type="AlphaFoldDB" id="A0A9P4UZE3"/>
<dbReference type="PANTHER" id="PTHR10039:SF15">
    <property type="entry name" value="NACHT DOMAIN-CONTAINING PROTEIN"/>
    <property type="match status" value="1"/>
</dbReference>
<keyword evidence="1" id="KW-0677">Repeat</keyword>
<sequence length="392" mass="44999">MLELMAEIRTLATDSAILQGLIYSSRLEIWKRINDMVSSRNGACKTVFDACKLNIEQHGELKVWISKYDHDEAHLAAQQKAKLETKYRYCSQWFLDSDEFKKWSSGEPGKETLWLHGTTGMGKTTLVAQVIQFHLDRAALLRDRRLAYVYCTGTQPYRSVLLSLLRQAAFDHISCEVFEAVKNAYKSAGGDNQDLKPFNFDKLYNDPLLGLLKYGAKLRILIDALNWCDEPKEVLKRIRDASEKFPVGIQLLVSSTHRVQVDEVLLAVLVDTYLSSVAIETDMKSFIFGEVQDREQHEKLLKGEYPDVENRLIEILCRRVGGMFRWVELQLSLFLNSEQVRSKSVIDDYLKDLDVKSVAGEKDLTEAYDAIFHRNTAERDKERKRVTLISTS</sequence>
<dbReference type="InterPro" id="IPR056884">
    <property type="entry name" value="NPHP3-like_N"/>
</dbReference>
<dbReference type="InterPro" id="IPR027417">
    <property type="entry name" value="P-loop_NTPase"/>
</dbReference>
<comment type="caution">
    <text evidence="3">The sequence shown here is derived from an EMBL/GenBank/DDBJ whole genome shotgun (WGS) entry which is preliminary data.</text>
</comment>
<dbReference type="Proteomes" id="UP000799444">
    <property type="component" value="Unassembled WGS sequence"/>
</dbReference>
<gene>
    <name evidence="3" type="ORF">EJ04DRAFT_577066</name>
</gene>
<keyword evidence="4" id="KW-1185">Reference proteome</keyword>
<evidence type="ECO:0000259" key="2">
    <source>
        <dbReference type="Pfam" id="PF24883"/>
    </source>
</evidence>
<proteinExistence type="predicted"/>
<evidence type="ECO:0000313" key="3">
    <source>
        <dbReference type="EMBL" id="KAF2734142.1"/>
    </source>
</evidence>
<dbReference type="Pfam" id="PF24883">
    <property type="entry name" value="NPHP3_N"/>
    <property type="match status" value="1"/>
</dbReference>
<evidence type="ECO:0000256" key="1">
    <source>
        <dbReference type="ARBA" id="ARBA00022737"/>
    </source>
</evidence>
<dbReference type="EMBL" id="ML996151">
    <property type="protein sequence ID" value="KAF2734142.1"/>
    <property type="molecule type" value="Genomic_DNA"/>
</dbReference>
<dbReference type="OrthoDB" id="3946129at2759"/>
<dbReference type="PANTHER" id="PTHR10039">
    <property type="entry name" value="AMELOGENIN"/>
    <property type="match status" value="1"/>
</dbReference>
<dbReference type="SUPFAM" id="SSF52540">
    <property type="entry name" value="P-loop containing nucleoside triphosphate hydrolases"/>
    <property type="match status" value="2"/>
</dbReference>
<name>A0A9P4UZE3_9PLEO</name>